<accession>A0ABR1L357</accession>
<dbReference type="EMBL" id="JBBPDW010000070">
    <property type="protein sequence ID" value="KAK7529677.1"/>
    <property type="molecule type" value="Genomic_DNA"/>
</dbReference>
<dbReference type="Proteomes" id="UP001365128">
    <property type="component" value="Unassembled WGS sequence"/>
</dbReference>
<protein>
    <submittedName>
        <fullName evidence="1">Uncharacterized protein</fullName>
    </submittedName>
</protein>
<comment type="caution">
    <text evidence="1">The sequence shown here is derived from an EMBL/GenBank/DDBJ whole genome shotgun (WGS) entry which is preliminary data.</text>
</comment>
<keyword evidence="2" id="KW-1185">Reference proteome</keyword>
<name>A0ABR1L357_9PEZI</name>
<organism evidence="1 2">
    <name type="scientific">Phyllosticta citricarpa</name>
    <dbReference type="NCBI Taxonomy" id="55181"/>
    <lineage>
        <taxon>Eukaryota</taxon>
        <taxon>Fungi</taxon>
        <taxon>Dikarya</taxon>
        <taxon>Ascomycota</taxon>
        <taxon>Pezizomycotina</taxon>
        <taxon>Dothideomycetes</taxon>
        <taxon>Dothideomycetes incertae sedis</taxon>
        <taxon>Botryosphaeriales</taxon>
        <taxon>Phyllostictaceae</taxon>
        <taxon>Phyllosticta</taxon>
    </lineage>
</organism>
<reference evidence="1 2" key="1">
    <citation type="submission" date="2024-04" db="EMBL/GenBank/DDBJ databases">
        <title>Phyllosticta paracitricarpa is synonymous to the EU quarantine fungus P. citricarpa based on phylogenomic analyses.</title>
        <authorList>
            <consortium name="Lawrence Berkeley National Laboratory"/>
            <person name="Van Ingen-Buijs V.A."/>
            <person name="Van Westerhoven A.C."/>
            <person name="Haridas S."/>
            <person name="Skiadas P."/>
            <person name="Martin F."/>
            <person name="Groenewald J.Z."/>
            <person name="Crous P.W."/>
            <person name="Seidl M.F."/>
        </authorList>
    </citation>
    <scope>NUCLEOTIDE SEQUENCE [LARGE SCALE GENOMIC DNA]</scope>
    <source>
        <strain evidence="1 2">CBS 122670</strain>
    </source>
</reference>
<gene>
    <name evidence="1" type="ORF">IWX46DRAFT_585677</name>
</gene>
<evidence type="ECO:0000313" key="2">
    <source>
        <dbReference type="Proteomes" id="UP001365128"/>
    </source>
</evidence>
<proteinExistence type="predicted"/>
<evidence type="ECO:0000313" key="1">
    <source>
        <dbReference type="EMBL" id="KAK7529677.1"/>
    </source>
</evidence>
<sequence>MCGLAVAGLSQDAGAEEQRISEGKERHRAQRRVCIASAVVPVNSAVACGSEAAVLGKKNGDERARVEARIEAAVRGGVVEVELLRSSGQGPREGGVAGRGRWRIRRDAAGGMDGISPAKQRLAIFHHPLHNFLRPPPLTQFSVHTGMTRCLLLKSLSPANPLAAEKWKCFSRGVFTDSRLFSHLNHSVWKGTEYFGRGAGSPPLSSVGYCGASPAILSLNECQVMNTQAEAKGQKSQSMVLGQTFLKSRRSRLVNWQWSTINGLFADLSGTDVDRKRCDGRAALNVGDWRRGPGVVSSIGPLAAAPIVSQGGRGDSHGHDGLTRDTSTLPVPFTCPYLAHGYKGKHRAVDPVAALSFKVVEPMRHLV</sequence>